<feature type="compositionally biased region" description="Basic and acidic residues" evidence="4">
    <location>
        <begin position="584"/>
        <end position="597"/>
    </location>
</feature>
<feature type="repeat" description="ANK" evidence="3">
    <location>
        <begin position="100"/>
        <end position="132"/>
    </location>
</feature>
<evidence type="ECO:0000256" key="3">
    <source>
        <dbReference type="PROSITE-ProRule" id="PRU00023"/>
    </source>
</evidence>
<feature type="compositionally biased region" description="Polar residues" evidence="4">
    <location>
        <begin position="475"/>
        <end position="486"/>
    </location>
</feature>
<feature type="region of interest" description="Disordered" evidence="4">
    <location>
        <begin position="212"/>
        <end position="239"/>
    </location>
</feature>
<feature type="repeat" description="ANK" evidence="3">
    <location>
        <begin position="34"/>
        <end position="66"/>
    </location>
</feature>
<evidence type="ECO:0000256" key="1">
    <source>
        <dbReference type="ARBA" id="ARBA00022737"/>
    </source>
</evidence>
<dbReference type="PANTHER" id="PTHR24171">
    <property type="entry name" value="ANKYRIN REPEAT DOMAIN-CONTAINING PROTEIN 39-RELATED"/>
    <property type="match status" value="1"/>
</dbReference>
<name>A0AAD1Y7J6_EUPCR</name>
<evidence type="ECO:0000256" key="4">
    <source>
        <dbReference type="SAM" id="MobiDB-lite"/>
    </source>
</evidence>
<evidence type="ECO:0000256" key="2">
    <source>
        <dbReference type="ARBA" id="ARBA00023043"/>
    </source>
</evidence>
<evidence type="ECO:0000313" key="6">
    <source>
        <dbReference type="Proteomes" id="UP001295684"/>
    </source>
</evidence>
<accession>A0AAD1Y7J6</accession>
<keyword evidence="6" id="KW-1185">Reference proteome</keyword>
<feature type="region of interest" description="Disordered" evidence="4">
    <location>
        <begin position="475"/>
        <end position="496"/>
    </location>
</feature>
<proteinExistence type="predicted"/>
<keyword evidence="1" id="KW-0677">Repeat</keyword>
<gene>
    <name evidence="5" type="ORF">ECRASSUSDP1_LOCUS27530</name>
</gene>
<feature type="region of interest" description="Disordered" evidence="4">
    <location>
        <begin position="551"/>
        <end position="602"/>
    </location>
</feature>
<feature type="region of interest" description="Disordered" evidence="4">
    <location>
        <begin position="614"/>
        <end position="635"/>
    </location>
</feature>
<dbReference type="GO" id="GO:0085020">
    <property type="term" value="P:protein K6-linked ubiquitination"/>
    <property type="evidence" value="ECO:0007669"/>
    <property type="project" value="TreeGrafter"/>
</dbReference>
<feature type="compositionally biased region" description="Polar residues" evidence="4">
    <location>
        <begin position="615"/>
        <end position="624"/>
    </location>
</feature>
<sequence>MVHCESGNLEEVIKLVNKWSKKRVQAELRKTNSFGNTSLSLAVKNNHHSLTQFLLEQGADVNDPNHSRQPLLFMPCWKNDLGMVKILLEHNADLNFQDSRGWTALMIASAQGFEDLVKYLLDCDADTTLKDKYGKQAIDKAKSHKIFYMLSQSAVEQNRAQLEVNDERILPDLEIESLHKSGFKAEFVQDPDCSSIKKELFNSPELVQDHPEEQTKAHYTNPKPSINKSPISKRKRAEREQNVKKVIQSSIKRNAERMNVAQKSVFSALIQEEILESSNRIFQKLYRSILTSNDKLKQELVSHVDLKLKVACLERGIFKHEDFTGNRPLDIIALSDVKCVSNKAFKMTKKEQNKIEQVLRSPEKLTPKRQLKKKIEAPDTDLSGLKYSAKDLEALISEQVQEIEDINVKNCAKLIKDIIADKITKLQNIVEENIERKFEEIQRSFDKTFTQLIEEKCNFLFTQGQKAAKYMLKETPNSSKKMSSSLKRVKRSASKPNFLSNKSEDHLFYHKPKDISYNGPLIMRVPSNHTSESGTKVRKYTLSKSFHSIPKMSMTPRVDDEHHIDENSRSPEPESFHSPQAKEIVPEEAPKLHDDSSSLHGSFMSQVLKEDLSLGQESQTQIQFKSKRMQELAKK</sequence>
<keyword evidence="2 3" id="KW-0040">ANK repeat</keyword>
<dbReference type="PROSITE" id="PS50088">
    <property type="entry name" value="ANK_REPEAT"/>
    <property type="match status" value="2"/>
</dbReference>
<dbReference type="InterPro" id="IPR002110">
    <property type="entry name" value="Ankyrin_rpt"/>
</dbReference>
<dbReference type="SMART" id="SM00248">
    <property type="entry name" value="ANK"/>
    <property type="match status" value="3"/>
</dbReference>
<dbReference type="PANTHER" id="PTHR24171:SF8">
    <property type="entry name" value="BRCA1-ASSOCIATED RING DOMAIN PROTEIN 1"/>
    <property type="match status" value="1"/>
</dbReference>
<dbReference type="Pfam" id="PF00023">
    <property type="entry name" value="Ank"/>
    <property type="match status" value="1"/>
</dbReference>
<dbReference type="SUPFAM" id="SSF48403">
    <property type="entry name" value="Ankyrin repeat"/>
    <property type="match status" value="1"/>
</dbReference>
<reference evidence="5" key="1">
    <citation type="submission" date="2023-07" db="EMBL/GenBank/DDBJ databases">
        <authorList>
            <consortium name="AG Swart"/>
            <person name="Singh M."/>
            <person name="Singh A."/>
            <person name="Seah K."/>
            <person name="Emmerich C."/>
        </authorList>
    </citation>
    <scope>NUCLEOTIDE SEQUENCE</scope>
    <source>
        <strain evidence="5">DP1</strain>
    </source>
</reference>
<dbReference type="GO" id="GO:0004842">
    <property type="term" value="F:ubiquitin-protein transferase activity"/>
    <property type="evidence" value="ECO:0007669"/>
    <property type="project" value="TreeGrafter"/>
</dbReference>
<protein>
    <submittedName>
        <fullName evidence="5">Uncharacterized protein</fullName>
    </submittedName>
</protein>
<dbReference type="AlphaFoldDB" id="A0AAD1Y7J6"/>
<comment type="caution">
    <text evidence="5">The sequence shown here is derived from an EMBL/GenBank/DDBJ whole genome shotgun (WGS) entry which is preliminary data.</text>
</comment>
<evidence type="ECO:0000313" key="5">
    <source>
        <dbReference type="EMBL" id="CAI2385934.1"/>
    </source>
</evidence>
<dbReference type="EMBL" id="CAMPGE010028406">
    <property type="protein sequence ID" value="CAI2385934.1"/>
    <property type="molecule type" value="Genomic_DNA"/>
</dbReference>
<dbReference type="InterPro" id="IPR036770">
    <property type="entry name" value="Ankyrin_rpt-contain_sf"/>
</dbReference>
<dbReference type="Proteomes" id="UP001295684">
    <property type="component" value="Unassembled WGS sequence"/>
</dbReference>
<dbReference type="Gene3D" id="1.25.40.20">
    <property type="entry name" value="Ankyrin repeat-containing domain"/>
    <property type="match status" value="1"/>
</dbReference>
<dbReference type="Pfam" id="PF12796">
    <property type="entry name" value="Ank_2"/>
    <property type="match status" value="1"/>
</dbReference>
<feature type="compositionally biased region" description="Basic and acidic residues" evidence="4">
    <location>
        <begin position="557"/>
        <end position="575"/>
    </location>
</feature>
<organism evidence="5 6">
    <name type="scientific">Euplotes crassus</name>
    <dbReference type="NCBI Taxonomy" id="5936"/>
    <lineage>
        <taxon>Eukaryota</taxon>
        <taxon>Sar</taxon>
        <taxon>Alveolata</taxon>
        <taxon>Ciliophora</taxon>
        <taxon>Intramacronucleata</taxon>
        <taxon>Spirotrichea</taxon>
        <taxon>Hypotrichia</taxon>
        <taxon>Euplotida</taxon>
        <taxon>Euplotidae</taxon>
        <taxon>Moneuplotes</taxon>
    </lineage>
</organism>
<dbReference type="PROSITE" id="PS50297">
    <property type="entry name" value="ANK_REP_REGION"/>
    <property type="match status" value="2"/>
</dbReference>